<sequence>MEWQGFVALMTFLFLSIFAPLLIALVILWRNALDEGWAERDARFREVILRRAGSAPRAPSKTQQRKVR</sequence>
<accession>A0ABS3M0S7</accession>
<keyword evidence="1" id="KW-1133">Transmembrane helix</keyword>
<dbReference type="RefSeq" id="WP_207883709.1">
    <property type="nucleotide sequence ID" value="NZ_JAFVMF010000029.1"/>
</dbReference>
<name>A0ABS3M0S7_9PROT</name>
<reference evidence="2 3" key="1">
    <citation type="submission" date="2021-03" db="EMBL/GenBank/DDBJ databases">
        <title>The complete genome sequence of Acetobacter sacchari TBRC 11175.</title>
        <authorList>
            <person name="Charoenyingcharoen P."/>
            <person name="Yukphan P."/>
        </authorList>
    </citation>
    <scope>NUCLEOTIDE SEQUENCE [LARGE SCALE GENOMIC DNA]</scope>
    <source>
        <strain evidence="2 3">TBRC 11175</strain>
    </source>
</reference>
<gene>
    <name evidence="2" type="ORF">J2D73_18340</name>
</gene>
<evidence type="ECO:0000313" key="2">
    <source>
        <dbReference type="EMBL" id="MBO1361744.1"/>
    </source>
</evidence>
<evidence type="ECO:0000256" key="1">
    <source>
        <dbReference type="SAM" id="Phobius"/>
    </source>
</evidence>
<dbReference type="Proteomes" id="UP000664771">
    <property type="component" value="Unassembled WGS sequence"/>
</dbReference>
<keyword evidence="1" id="KW-0812">Transmembrane</keyword>
<evidence type="ECO:0000313" key="3">
    <source>
        <dbReference type="Proteomes" id="UP000664771"/>
    </source>
</evidence>
<feature type="transmembrane region" description="Helical" evidence="1">
    <location>
        <begin position="6"/>
        <end position="29"/>
    </location>
</feature>
<dbReference type="EMBL" id="JAFVMF010000029">
    <property type="protein sequence ID" value="MBO1361744.1"/>
    <property type="molecule type" value="Genomic_DNA"/>
</dbReference>
<comment type="caution">
    <text evidence="2">The sequence shown here is derived from an EMBL/GenBank/DDBJ whole genome shotgun (WGS) entry which is preliminary data.</text>
</comment>
<keyword evidence="3" id="KW-1185">Reference proteome</keyword>
<proteinExistence type="predicted"/>
<keyword evidence="1" id="KW-0472">Membrane</keyword>
<protein>
    <submittedName>
        <fullName evidence="2">Uncharacterized protein</fullName>
    </submittedName>
</protein>
<organism evidence="2 3">
    <name type="scientific">Acetobacter sacchari</name>
    <dbReference type="NCBI Taxonomy" id="2661687"/>
    <lineage>
        <taxon>Bacteria</taxon>
        <taxon>Pseudomonadati</taxon>
        <taxon>Pseudomonadota</taxon>
        <taxon>Alphaproteobacteria</taxon>
        <taxon>Acetobacterales</taxon>
        <taxon>Acetobacteraceae</taxon>
        <taxon>Acetobacter</taxon>
    </lineage>
</organism>